<sequence length="390" mass="43621">MSALTLSGTLDQQWQPAFTLIAALLRGDRAAARHYAETVDSTDLSAMLVRHGVALALPAASALSDTLPEPLTTALSERQKRAAMAVLKRALTISMVAKAFNSARIPFLVIKGIAFATLFDKFSNREGADIDLLVHPQDRDRALTCLQGLDYRLSDVTPAGLDAHFATDHAVSLHRSGPWPMIELHLRFGYDDRQFPIALFDPWSHVTQVRIGNTDVPTLDKVQAVVYAAVHGTRHHWNRLMWLVDIVWALEDPDLDWQAVLTFARRLSVERQVMLAVSLAEGLLAAKVPAAVRAEDRQRQRVRPLAATLAPVLDDLPGGRWDLALYIGLGPYIRWLFVLHETGRAKFGLLLFLLATTQEDRDFLPLPPWLGWAYPVVRGLRILRRRLPRK</sequence>
<evidence type="ECO:0008006" key="3">
    <source>
        <dbReference type="Google" id="ProtNLM"/>
    </source>
</evidence>
<dbReference type="SUPFAM" id="SSF81301">
    <property type="entry name" value="Nucleotidyltransferase"/>
    <property type="match status" value="1"/>
</dbReference>
<proteinExistence type="predicted"/>
<protein>
    <recommendedName>
        <fullName evidence="3">Nucleotidyltransferase family protein</fullName>
    </recommendedName>
</protein>
<dbReference type="AlphaFoldDB" id="A0A7W9ZGR0"/>
<evidence type="ECO:0000313" key="1">
    <source>
        <dbReference type="EMBL" id="MBB6210312.1"/>
    </source>
</evidence>
<accession>A0A7W9ZGR0</accession>
<dbReference type="RefSeq" id="WP_184263144.1">
    <property type="nucleotide sequence ID" value="NZ_JACIIX010000005.1"/>
</dbReference>
<reference evidence="1 2" key="1">
    <citation type="submission" date="2020-08" db="EMBL/GenBank/DDBJ databases">
        <title>Genomic Encyclopedia of Type Strains, Phase IV (KMG-IV): sequencing the most valuable type-strain genomes for metagenomic binning, comparative biology and taxonomic classification.</title>
        <authorList>
            <person name="Goeker M."/>
        </authorList>
    </citation>
    <scope>NUCLEOTIDE SEQUENCE [LARGE SCALE GENOMIC DNA]</scope>
    <source>
        <strain evidence="1 2">DSM 11590</strain>
    </source>
</reference>
<organism evidence="1 2">
    <name type="scientific">Novispirillum itersonii</name>
    <name type="common">Aquaspirillum itersonii</name>
    <dbReference type="NCBI Taxonomy" id="189"/>
    <lineage>
        <taxon>Bacteria</taxon>
        <taxon>Pseudomonadati</taxon>
        <taxon>Pseudomonadota</taxon>
        <taxon>Alphaproteobacteria</taxon>
        <taxon>Rhodospirillales</taxon>
        <taxon>Novispirillaceae</taxon>
        <taxon>Novispirillum</taxon>
    </lineage>
</organism>
<dbReference type="InterPro" id="IPR039498">
    <property type="entry name" value="NTP_transf_5"/>
</dbReference>
<name>A0A7W9ZGR0_NOVIT</name>
<dbReference type="Pfam" id="PF14907">
    <property type="entry name" value="NTP_transf_5"/>
    <property type="match status" value="1"/>
</dbReference>
<gene>
    <name evidence="1" type="ORF">FHS48_001727</name>
</gene>
<dbReference type="EMBL" id="JACIIX010000005">
    <property type="protein sequence ID" value="MBB6210312.1"/>
    <property type="molecule type" value="Genomic_DNA"/>
</dbReference>
<evidence type="ECO:0000313" key="2">
    <source>
        <dbReference type="Proteomes" id="UP000544872"/>
    </source>
</evidence>
<dbReference type="Gene3D" id="3.30.460.40">
    <property type="match status" value="1"/>
</dbReference>
<dbReference type="Proteomes" id="UP000544872">
    <property type="component" value="Unassembled WGS sequence"/>
</dbReference>
<keyword evidence="2" id="KW-1185">Reference proteome</keyword>
<comment type="caution">
    <text evidence="1">The sequence shown here is derived from an EMBL/GenBank/DDBJ whole genome shotgun (WGS) entry which is preliminary data.</text>
</comment>
<dbReference type="InterPro" id="IPR043519">
    <property type="entry name" value="NT_sf"/>
</dbReference>